<evidence type="ECO:0000256" key="8">
    <source>
        <dbReference type="ARBA" id="ARBA00022833"/>
    </source>
</evidence>
<reference evidence="14 15" key="1">
    <citation type="journal article" date="2016" name="Nat. Commun.">
        <title>Thousands of microbial genomes shed light on interconnected biogeochemical processes in an aquifer system.</title>
        <authorList>
            <person name="Anantharaman K."/>
            <person name="Brown C.T."/>
            <person name="Hug L.A."/>
            <person name="Sharon I."/>
            <person name="Castelle C.J."/>
            <person name="Probst A.J."/>
            <person name="Thomas B.C."/>
            <person name="Singh A."/>
            <person name="Wilkins M.J."/>
            <person name="Karaoz U."/>
            <person name="Brodie E.L."/>
            <person name="Williams K.H."/>
            <person name="Hubbard S.S."/>
            <person name="Banfield J.F."/>
        </authorList>
    </citation>
    <scope>NUCLEOTIDE SEQUENCE [LARGE SCALE GENOMIC DNA]</scope>
</reference>
<evidence type="ECO:0000256" key="12">
    <source>
        <dbReference type="HAMAP-Rule" id="MF_00188"/>
    </source>
</evidence>
<dbReference type="GO" id="GO:0008270">
    <property type="term" value="F:zinc ion binding"/>
    <property type="evidence" value="ECO:0007669"/>
    <property type="project" value="UniProtKB-UniRule"/>
</dbReference>
<evidence type="ECO:0000256" key="3">
    <source>
        <dbReference type="ARBA" id="ARBA00022475"/>
    </source>
</evidence>
<keyword evidence="10 12" id="KW-0482">Metalloprotease</keyword>
<evidence type="ECO:0000256" key="11">
    <source>
        <dbReference type="ARBA" id="ARBA00023136"/>
    </source>
</evidence>
<dbReference type="GO" id="GO:0005886">
    <property type="term" value="C:plasma membrane"/>
    <property type="evidence" value="ECO:0007669"/>
    <property type="project" value="UniProtKB-SubCell"/>
</dbReference>
<evidence type="ECO:0000256" key="7">
    <source>
        <dbReference type="ARBA" id="ARBA00022801"/>
    </source>
</evidence>
<evidence type="ECO:0000256" key="6">
    <source>
        <dbReference type="ARBA" id="ARBA00022723"/>
    </source>
</evidence>
<dbReference type="Pfam" id="PF01435">
    <property type="entry name" value="Peptidase_M48"/>
    <property type="match status" value="1"/>
</dbReference>
<comment type="similarity">
    <text evidence="2 12">Belongs to the peptidase M48B family.</text>
</comment>
<dbReference type="GO" id="GO:0004222">
    <property type="term" value="F:metalloendopeptidase activity"/>
    <property type="evidence" value="ECO:0007669"/>
    <property type="project" value="UniProtKB-UniRule"/>
</dbReference>
<dbReference type="EMBL" id="MEUI01000021">
    <property type="protein sequence ID" value="OGC34191.1"/>
    <property type="molecule type" value="Genomic_DNA"/>
</dbReference>
<dbReference type="InterPro" id="IPR022919">
    <property type="entry name" value="Pept_M48_protease_HtpX"/>
</dbReference>
<dbReference type="AlphaFoldDB" id="A0A1F4TN81"/>
<protein>
    <recommendedName>
        <fullName evidence="12">Protease HtpX homolog</fullName>
        <ecNumber evidence="12">3.4.24.-</ecNumber>
    </recommendedName>
</protein>
<feature type="binding site" evidence="12">
    <location>
        <position position="147"/>
    </location>
    <ligand>
        <name>Zn(2+)</name>
        <dbReference type="ChEBI" id="CHEBI:29105"/>
        <note>catalytic</note>
    </ligand>
</feature>
<keyword evidence="3 12" id="KW-1003">Cell membrane</keyword>
<evidence type="ECO:0000256" key="2">
    <source>
        <dbReference type="ARBA" id="ARBA00009779"/>
    </source>
</evidence>
<evidence type="ECO:0000256" key="4">
    <source>
        <dbReference type="ARBA" id="ARBA00022670"/>
    </source>
</evidence>
<keyword evidence="6 12" id="KW-0479">Metal-binding</keyword>
<feature type="binding site" evidence="12">
    <location>
        <position position="224"/>
    </location>
    <ligand>
        <name>Zn(2+)</name>
        <dbReference type="ChEBI" id="CHEBI:29105"/>
        <note>catalytic</note>
    </ligand>
</feature>
<keyword evidence="9 12" id="KW-1133">Transmembrane helix</keyword>
<dbReference type="PANTHER" id="PTHR43221">
    <property type="entry name" value="PROTEASE HTPX"/>
    <property type="match status" value="1"/>
</dbReference>
<evidence type="ECO:0000256" key="1">
    <source>
        <dbReference type="ARBA" id="ARBA00004651"/>
    </source>
</evidence>
<dbReference type="InterPro" id="IPR001915">
    <property type="entry name" value="Peptidase_M48"/>
</dbReference>
<keyword evidence="11 12" id="KW-0472">Membrane</keyword>
<dbReference type="PANTHER" id="PTHR43221:SF1">
    <property type="entry name" value="PROTEASE HTPX"/>
    <property type="match status" value="1"/>
</dbReference>
<dbReference type="Gene3D" id="3.30.2010.10">
    <property type="entry name" value="Metalloproteases ('zincins'), catalytic domain"/>
    <property type="match status" value="1"/>
</dbReference>
<sequence length="302" mass="33391">MNVYDQIASNKRRTWVFLVGFVFILAAIGYVIGLAMDMGFGPLFIAGVVAIVMSIGSYYYSDKLVLAISGAKEVQFEENKELYRIVENLCIGAGLPRPKIYIINDSAPNAFATGRDPQHAVVAMTTGLLDKLDRSELEGVIAHELSHIRNFDIRLMTIVSILAGTILILSDFFIRWSWWGGGRRRSSEKGSQIQMVMFVLAISLAILAPIFAQIIKLAISRKREYLADASAALITRYPEGLAKALEKISADPKPVEHAGRATAHLYIASPLKDDKAEKHSWFSGLFDTHPPIADRVKALRAI</sequence>
<comment type="subcellular location">
    <subcellularLocation>
        <location evidence="1 12">Cell membrane</location>
        <topology evidence="1 12">Multi-pass membrane protein</topology>
    </subcellularLocation>
</comment>
<dbReference type="HAMAP" id="MF_00188">
    <property type="entry name" value="Pept_M48_protease_HtpX"/>
    <property type="match status" value="1"/>
</dbReference>
<evidence type="ECO:0000259" key="13">
    <source>
        <dbReference type="Pfam" id="PF01435"/>
    </source>
</evidence>
<organism evidence="14 15">
    <name type="scientific">candidate division WOR-1 bacterium RIFOXYC2_FULL_41_25</name>
    <dbReference type="NCBI Taxonomy" id="1802586"/>
    <lineage>
        <taxon>Bacteria</taxon>
        <taxon>Bacillati</taxon>
        <taxon>Saganbacteria</taxon>
    </lineage>
</organism>
<evidence type="ECO:0000256" key="10">
    <source>
        <dbReference type="ARBA" id="ARBA00023049"/>
    </source>
</evidence>
<feature type="transmembrane region" description="Helical" evidence="12">
    <location>
        <begin position="155"/>
        <end position="174"/>
    </location>
</feature>
<evidence type="ECO:0000256" key="9">
    <source>
        <dbReference type="ARBA" id="ARBA00022989"/>
    </source>
</evidence>
<feature type="transmembrane region" description="Helical" evidence="12">
    <location>
        <begin position="15"/>
        <end position="36"/>
    </location>
</feature>
<evidence type="ECO:0000313" key="15">
    <source>
        <dbReference type="Proteomes" id="UP000177309"/>
    </source>
</evidence>
<gene>
    <name evidence="12" type="primary">htpX</name>
    <name evidence="14" type="ORF">A2462_08185</name>
</gene>
<name>A0A1F4TN81_UNCSA</name>
<evidence type="ECO:0000256" key="5">
    <source>
        <dbReference type="ARBA" id="ARBA00022692"/>
    </source>
</evidence>
<keyword evidence="8 12" id="KW-0862">Zinc</keyword>
<keyword evidence="4 12" id="KW-0645">Protease</keyword>
<comment type="cofactor">
    <cofactor evidence="12">
        <name>Zn(2+)</name>
        <dbReference type="ChEBI" id="CHEBI:29105"/>
    </cofactor>
    <text evidence="12">Binds 1 zinc ion per subunit.</text>
</comment>
<feature type="domain" description="Peptidase M48" evidence="13">
    <location>
        <begin position="78"/>
        <end position="301"/>
    </location>
</feature>
<dbReference type="GO" id="GO:0006508">
    <property type="term" value="P:proteolysis"/>
    <property type="evidence" value="ECO:0007669"/>
    <property type="project" value="UniProtKB-KW"/>
</dbReference>
<accession>A0A1F4TN81</accession>
<keyword evidence="5 12" id="KW-0812">Transmembrane</keyword>
<feature type="active site" evidence="12">
    <location>
        <position position="144"/>
    </location>
</feature>
<feature type="binding site" evidence="12">
    <location>
        <position position="143"/>
    </location>
    <ligand>
        <name>Zn(2+)</name>
        <dbReference type="ChEBI" id="CHEBI:29105"/>
        <note>catalytic</note>
    </ligand>
</feature>
<evidence type="ECO:0000313" key="14">
    <source>
        <dbReference type="EMBL" id="OGC34191.1"/>
    </source>
</evidence>
<dbReference type="EC" id="3.4.24.-" evidence="12"/>
<dbReference type="Proteomes" id="UP000177309">
    <property type="component" value="Unassembled WGS sequence"/>
</dbReference>
<dbReference type="NCBIfam" id="NF003425">
    <property type="entry name" value="PRK04897.1"/>
    <property type="match status" value="1"/>
</dbReference>
<feature type="transmembrane region" description="Helical" evidence="12">
    <location>
        <begin position="194"/>
        <end position="215"/>
    </location>
</feature>
<feature type="transmembrane region" description="Helical" evidence="12">
    <location>
        <begin position="42"/>
        <end position="60"/>
    </location>
</feature>
<comment type="caution">
    <text evidence="14">The sequence shown here is derived from an EMBL/GenBank/DDBJ whole genome shotgun (WGS) entry which is preliminary data.</text>
</comment>
<keyword evidence="7 12" id="KW-0378">Hydrolase</keyword>
<dbReference type="CDD" id="cd07340">
    <property type="entry name" value="M48B_Htpx_like"/>
    <property type="match status" value="1"/>
</dbReference>
<proteinExistence type="inferred from homology"/>
<dbReference type="InterPro" id="IPR050083">
    <property type="entry name" value="HtpX_protease"/>
</dbReference>